<sequence>MLQIKNLTIKDLKNHILIENFNYSLGNNDKVGIIGEEGNGKSTLLKAIKDKILIEDYTVIEGDIVTDFQNIAYFEQHIHPKWKDVQLYEYLLKKDVEDEIEPHQYNELLAYEKMCQRLFLPGDFIQRNQCVGSLSGGEKVKLQLLKLMHEPMDLLLLDEPTNDLDMETLKWLEQFIKSLTIPVMFISHDETLLEECADVLIHLEQLNKKTKAKANIYRGKYSTYVEERYQKREKELQIAHKEKQEYMKKKIRLNDQMNAVHDALNDTVRNPGQARLLKKKMKNIKALERRFDTESYSHVDSVEEAIDVYFPPCGLPATKVILDTMIKDIQIENKVLIYDVPLQIYGKDKIVITGNNGCGKSVLMKQIYQLLQSRQDIRLCYMPQNYADLFHPDDTPVSFLSEEGDWEEITMVRELLGRMKFTRDEMEHCVHELSEGQKAKLYLIQAIKKKSNVLLLDEPTRNLSPLTNPTIRRILSTFDGCIIAVSHDRKLIQEVFHRQYCIQEKHIQIKEIK</sequence>
<dbReference type="InterPro" id="IPR027417">
    <property type="entry name" value="P-loop_NTPase"/>
</dbReference>
<dbReference type="Pfam" id="PF00005">
    <property type="entry name" value="ABC_tran"/>
    <property type="match status" value="2"/>
</dbReference>
<keyword evidence="6" id="KW-1185">Reference proteome</keyword>
<proteinExistence type="predicted"/>
<dbReference type="RefSeq" id="WP_117454163.1">
    <property type="nucleotide sequence ID" value="NZ_CP060636.1"/>
</dbReference>
<feature type="coiled-coil region" evidence="3">
    <location>
        <begin position="229"/>
        <end position="256"/>
    </location>
</feature>
<dbReference type="SUPFAM" id="SSF52540">
    <property type="entry name" value="P-loop containing nucleoside triphosphate hydrolases"/>
    <property type="match status" value="2"/>
</dbReference>
<dbReference type="PANTHER" id="PTHR42855">
    <property type="entry name" value="ABC TRANSPORTER ATP-BINDING SUBUNIT"/>
    <property type="match status" value="1"/>
</dbReference>
<dbReference type="InterPro" id="IPR051309">
    <property type="entry name" value="ABCF_ATPase"/>
</dbReference>
<dbReference type="PROSITE" id="PS00211">
    <property type="entry name" value="ABC_TRANSPORTER_1"/>
    <property type="match status" value="1"/>
</dbReference>
<dbReference type="PANTHER" id="PTHR42855:SF1">
    <property type="entry name" value="ABC TRANSPORTER DOMAIN-CONTAINING PROTEIN"/>
    <property type="match status" value="1"/>
</dbReference>
<dbReference type="SMART" id="SM00382">
    <property type="entry name" value="AAA"/>
    <property type="match status" value="2"/>
</dbReference>
<keyword evidence="3" id="KW-0175">Coiled coil</keyword>
<accession>A0A7G9GJ37</accession>
<reference evidence="5 6" key="1">
    <citation type="submission" date="2020-08" db="EMBL/GenBank/DDBJ databases">
        <authorList>
            <person name="Liu C."/>
            <person name="Sun Q."/>
        </authorList>
    </citation>
    <scope>NUCLEOTIDE SEQUENCE [LARGE SCALE GENOMIC DNA]</scope>
    <source>
        <strain evidence="5 6">NSJ-61</strain>
    </source>
</reference>
<feature type="domain" description="ABC transporter" evidence="4">
    <location>
        <begin position="2"/>
        <end position="230"/>
    </location>
</feature>
<organism evidence="5 6">
    <name type="scientific">[Eubacterium] hominis</name>
    <dbReference type="NCBI Taxonomy" id="2764325"/>
    <lineage>
        <taxon>Bacteria</taxon>
        <taxon>Bacillati</taxon>
        <taxon>Bacillota</taxon>
        <taxon>Erysipelotrichia</taxon>
        <taxon>Erysipelotrichales</taxon>
        <taxon>Erysipelotrichaceae</taxon>
        <taxon>Amedibacillus</taxon>
    </lineage>
</organism>
<evidence type="ECO:0000256" key="2">
    <source>
        <dbReference type="ARBA" id="ARBA00022840"/>
    </source>
</evidence>
<dbReference type="GO" id="GO:0005524">
    <property type="term" value="F:ATP binding"/>
    <property type="evidence" value="ECO:0007669"/>
    <property type="project" value="UniProtKB-KW"/>
</dbReference>
<dbReference type="KEGG" id="ehn:H9Q80_11050"/>
<dbReference type="InterPro" id="IPR017871">
    <property type="entry name" value="ABC_transporter-like_CS"/>
</dbReference>
<dbReference type="InterPro" id="IPR003439">
    <property type="entry name" value="ABC_transporter-like_ATP-bd"/>
</dbReference>
<name>A0A7G9GJ37_9FIRM</name>
<protein>
    <submittedName>
        <fullName evidence="5">ABC-F family ATP-binding cassette domain-containing protein</fullName>
    </submittedName>
</protein>
<dbReference type="Proteomes" id="UP000515856">
    <property type="component" value="Chromosome"/>
</dbReference>
<dbReference type="EMBL" id="CP060636">
    <property type="protein sequence ID" value="QNM10819.1"/>
    <property type="molecule type" value="Genomic_DNA"/>
</dbReference>
<evidence type="ECO:0000256" key="1">
    <source>
        <dbReference type="ARBA" id="ARBA00022741"/>
    </source>
</evidence>
<dbReference type="CDD" id="cd03221">
    <property type="entry name" value="ABCF_EF-3"/>
    <property type="match status" value="1"/>
</dbReference>
<dbReference type="PROSITE" id="PS50893">
    <property type="entry name" value="ABC_TRANSPORTER_2"/>
    <property type="match status" value="1"/>
</dbReference>
<evidence type="ECO:0000313" key="6">
    <source>
        <dbReference type="Proteomes" id="UP000515856"/>
    </source>
</evidence>
<dbReference type="InterPro" id="IPR003593">
    <property type="entry name" value="AAA+_ATPase"/>
</dbReference>
<dbReference type="AlphaFoldDB" id="A0A7G9GJ37"/>
<dbReference type="GO" id="GO:0016887">
    <property type="term" value="F:ATP hydrolysis activity"/>
    <property type="evidence" value="ECO:0007669"/>
    <property type="project" value="InterPro"/>
</dbReference>
<dbReference type="Gene3D" id="3.40.50.300">
    <property type="entry name" value="P-loop containing nucleotide triphosphate hydrolases"/>
    <property type="match status" value="2"/>
</dbReference>
<evidence type="ECO:0000256" key="3">
    <source>
        <dbReference type="SAM" id="Coils"/>
    </source>
</evidence>
<evidence type="ECO:0000259" key="4">
    <source>
        <dbReference type="PROSITE" id="PS50893"/>
    </source>
</evidence>
<keyword evidence="2 5" id="KW-0067">ATP-binding</keyword>
<keyword evidence="1" id="KW-0547">Nucleotide-binding</keyword>
<evidence type="ECO:0000313" key="5">
    <source>
        <dbReference type="EMBL" id="QNM10819.1"/>
    </source>
</evidence>
<gene>
    <name evidence="5" type="ORF">H9Q80_11050</name>
</gene>